<dbReference type="OMA" id="QAGECKY"/>
<dbReference type="InterPro" id="IPR003599">
    <property type="entry name" value="Ig_sub"/>
</dbReference>
<keyword evidence="3" id="KW-1015">Disulfide bond</keyword>
<dbReference type="Pfam" id="PF07679">
    <property type="entry name" value="I-set"/>
    <property type="match status" value="1"/>
</dbReference>
<dbReference type="InterPro" id="IPR051170">
    <property type="entry name" value="Neural/epithelial_adhesion"/>
</dbReference>
<keyword evidence="1" id="KW-0732">Signal</keyword>
<dbReference type="SUPFAM" id="SSF48726">
    <property type="entry name" value="Immunoglobulin"/>
    <property type="match status" value="1"/>
</dbReference>
<dbReference type="InterPro" id="IPR013783">
    <property type="entry name" value="Ig-like_fold"/>
</dbReference>
<dbReference type="FunFam" id="2.60.40.10:FF:000612">
    <property type="entry name" value="palladin isoform X1"/>
    <property type="match status" value="1"/>
</dbReference>
<dbReference type="EMBL" id="BFAA01003920">
    <property type="protein sequence ID" value="GCB62615.1"/>
    <property type="molecule type" value="Genomic_DNA"/>
</dbReference>
<proteinExistence type="predicted"/>
<evidence type="ECO:0000256" key="4">
    <source>
        <dbReference type="ARBA" id="ARBA00023319"/>
    </source>
</evidence>
<reference evidence="7 8" key="1">
    <citation type="journal article" date="2018" name="Nat. Ecol. Evol.">
        <title>Shark genomes provide insights into elasmobranch evolution and the origin of vertebrates.</title>
        <authorList>
            <person name="Hara Y"/>
            <person name="Yamaguchi K"/>
            <person name="Onimaru K"/>
            <person name="Kadota M"/>
            <person name="Koyanagi M"/>
            <person name="Keeley SD"/>
            <person name="Tatsumi K"/>
            <person name="Tanaka K"/>
            <person name="Motone F"/>
            <person name="Kageyama Y"/>
            <person name="Nozu R"/>
            <person name="Adachi N"/>
            <person name="Nishimura O"/>
            <person name="Nakagawa R"/>
            <person name="Tanegashima C"/>
            <person name="Kiyatake I"/>
            <person name="Matsumoto R"/>
            <person name="Murakumo K"/>
            <person name="Nishida K"/>
            <person name="Terakita A"/>
            <person name="Kuratani S"/>
            <person name="Sato K"/>
            <person name="Hyodo S Kuraku.S."/>
        </authorList>
    </citation>
    <scope>NUCLEOTIDE SEQUENCE [LARGE SCALE GENOMIC DNA]</scope>
</reference>
<evidence type="ECO:0000256" key="3">
    <source>
        <dbReference type="ARBA" id="ARBA00023157"/>
    </source>
</evidence>
<dbReference type="AlphaFoldDB" id="A0A401NP03"/>
<dbReference type="GO" id="GO:0043005">
    <property type="term" value="C:neuron projection"/>
    <property type="evidence" value="ECO:0007669"/>
    <property type="project" value="TreeGrafter"/>
</dbReference>
<dbReference type="InterPro" id="IPR013098">
    <property type="entry name" value="Ig_I-set"/>
</dbReference>
<keyword evidence="8" id="KW-1185">Reference proteome</keyword>
<sequence length="141" mass="15781">MSENKKKDRGKKKGDKRGKGKGKRKAAPPKLKKLKNQTLVEGQKLSLKCEAVGNPRPTYKWFKDGREIKKNKEIRIKTGKKNSRLQINKLKVEDAGEYTCEAENALGKDTSKTTINVQAGECKYSEALLIFLICGVDSVTI</sequence>
<gene>
    <name evidence="7" type="ORF">scyTo_0009555</name>
</gene>
<dbReference type="PROSITE" id="PS50835">
    <property type="entry name" value="IG_LIKE"/>
    <property type="match status" value="1"/>
</dbReference>
<dbReference type="InterPro" id="IPR003598">
    <property type="entry name" value="Ig_sub2"/>
</dbReference>
<feature type="region of interest" description="Disordered" evidence="5">
    <location>
        <begin position="1"/>
        <end position="36"/>
    </location>
</feature>
<evidence type="ECO:0000256" key="1">
    <source>
        <dbReference type="ARBA" id="ARBA00022729"/>
    </source>
</evidence>
<evidence type="ECO:0000256" key="2">
    <source>
        <dbReference type="ARBA" id="ARBA00022737"/>
    </source>
</evidence>
<name>A0A401NP03_SCYTO</name>
<evidence type="ECO:0000313" key="7">
    <source>
        <dbReference type="EMBL" id="GCB62615.1"/>
    </source>
</evidence>
<organism evidence="7 8">
    <name type="scientific">Scyliorhinus torazame</name>
    <name type="common">Cloudy catshark</name>
    <name type="synonym">Catulus torazame</name>
    <dbReference type="NCBI Taxonomy" id="75743"/>
    <lineage>
        <taxon>Eukaryota</taxon>
        <taxon>Metazoa</taxon>
        <taxon>Chordata</taxon>
        <taxon>Craniata</taxon>
        <taxon>Vertebrata</taxon>
        <taxon>Chondrichthyes</taxon>
        <taxon>Elasmobranchii</taxon>
        <taxon>Galeomorphii</taxon>
        <taxon>Galeoidea</taxon>
        <taxon>Carcharhiniformes</taxon>
        <taxon>Scyliorhinidae</taxon>
        <taxon>Scyliorhinus</taxon>
    </lineage>
</organism>
<keyword evidence="2" id="KW-0677">Repeat</keyword>
<accession>A0A401NP03</accession>
<dbReference type="STRING" id="75743.A0A401NP03"/>
<keyword evidence="4" id="KW-0393">Immunoglobulin domain</keyword>
<dbReference type="Proteomes" id="UP000288216">
    <property type="component" value="Unassembled WGS sequence"/>
</dbReference>
<dbReference type="PANTHER" id="PTHR12231">
    <property type="entry name" value="CTX-RELATED TYPE I TRANSMEMBRANE PROTEIN"/>
    <property type="match status" value="1"/>
</dbReference>
<dbReference type="PANTHER" id="PTHR12231:SF253">
    <property type="entry name" value="DPR-INTERACTING PROTEIN ETA, ISOFORM B-RELATED"/>
    <property type="match status" value="1"/>
</dbReference>
<dbReference type="InterPro" id="IPR007110">
    <property type="entry name" value="Ig-like_dom"/>
</dbReference>
<dbReference type="SMART" id="SM00409">
    <property type="entry name" value="IG"/>
    <property type="match status" value="1"/>
</dbReference>
<dbReference type="InterPro" id="IPR036179">
    <property type="entry name" value="Ig-like_dom_sf"/>
</dbReference>
<feature type="compositionally biased region" description="Basic residues" evidence="5">
    <location>
        <begin position="7"/>
        <end position="35"/>
    </location>
</feature>
<comment type="caution">
    <text evidence="7">The sequence shown here is derived from an EMBL/GenBank/DDBJ whole genome shotgun (WGS) entry which is preliminary data.</text>
</comment>
<dbReference type="Gene3D" id="2.60.40.10">
    <property type="entry name" value="Immunoglobulins"/>
    <property type="match status" value="1"/>
</dbReference>
<evidence type="ECO:0000259" key="6">
    <source>
        <dbReference type="PROSITE" id="PS50835"/>
    </source>
</evidence>
<feature type="domain" description="Ig-like" evidence="6">
    <location>
        <begin position="29"/>
        <end position="116"/>
    </location>
</feature>
<dbReference type="OrthoDB" id="6127080at2759"/>
<evidence type="ECO:0000313" key="8">
    <source>
        <dbReference type="Proteomes" id="UP000288216"/>
    </source>
</evidence>
<dbReference type="SMART" id="SM00408">
    <property type="entry name" value="IGc2"/>
    <property type="match status" value="1"/>
</dbReference>
<protein>
    <recommendedName>
        <fullName evidence="6">Ig-like domain-containing protein</fullName>
    </recommendedName>
</protein>
<evidence type="ECO:0000256" key="5">
    <source>
        <dbReference type="SAM" id="MobiDB-lite"/>
    </source>
</evidence>